<accession>A0ABP8V4K7</accession>
<keyword evidence="2" id="KW-1185">Reference proteome</keyword>
<proteinExistence type="predicted"/>
<evidence type="ECO:0008006" key="3">
    <source>
        <dbReference type="Google" id="ProtNLM"/>
    </source>
</evidence>
<name>A0ABP8V4K7_9GAMM</name>
<gene>
    <name evidence="1" type="ORF">GCM10023116_30200</name>
</gene>
<sequence>MLYALRDETGAIVALSEKPLNDQWQQVNPKDPALKAFLEKKMEFGKLVMETSDLDFIRVLEDLIELMIEKNMISFTDFPAAAQEKLLTRRGYREKMRGKDSVSLIGQEEDLL</sequence>
<protein>
    <recommendedName>
        <fullName evidence="3">Tryptophan synthase subunit beta like protein</fullName>
    </recommendedName>
</protein>
<evidence type="ECO:0000313" key="2">
    <source>
        <dbReference type="Proteomes" id="UP001500604"/>
    </source>
</evidence>
<organism evidence="1 2">
    <name type="scientific">Kistimonas scapharcae</name>
    <dbReference type="NCBI Taxonomy" id="1036133"/>
    <lineage>
        <taxon>Bacteria</taxon>
        <taxon>Pseudomonadati</taxon>
        <taxon>Pseudomonadota</taxon>
        <taxon>Gammaproteobacteria</taxon>
        <taxon>Oceanospirillales</taxon>
        <taxon>Endozoicomonadaceae</taxon>
        <taxon>Kistimonas</taxon>
    </lineage>
</organism>
<evidence type="ECO:0000313" key="1">
    <source>
        <dbReference type="EMBL" id="GAA4650737.1"/>
    </source>
</evidence>
<dbReference type="Proteomes" id="UP001500604">
    <property type="component" value="Unassembled WGS sequence"/>
</dbReference>
<comment type="caution">
    <text evidence="1">The sequence shown here is derived from an EMBL/GenBank/DDBJ whole genome shotgun (WGS) entry which is preliminary data.</text>
</comment>
<reference evidence="2" key="1">
    <citation type="journal article" date="2019" name="Int. J. Syst. Evol. Microbiol.">
        <title>The Global Catalogue of Microorganisms (GCM) 10K type strain sequencing project: providing services to taxonomists for standard genome sequencing and annotation.</title>
        <authorList>
            <consortium name="The Broad Institute Genomics Platform"/>
            <consortium name="The Broad Institute Genome Sequencing Center for Infectious Disease"/>
            <person name="Wu L."/>
            <person name="Ma J."/>
        </authorList>
    </citation>
    <scope>NUCLEOTIDE SEQUENCE [LARGE SCALE GENOMIC DNA]</scope>
    <source>
        <strain evidence="2">JCM 17805</strain>
    </source>
</reference>
<dbReference type="RefSeq" id="WP_345196968.1">
    <property type="nucleotide sequence ID" value="NZ_BAABFL010000417.1"/>
</dbReference>
<dbReference type="EMBL" id="BAABFL010000417">
    <property type="protein sequence ID" value="GAA4650737.1"/>
    <property type="molecule type" value="Genomic_DNA"/>
</dbReference>